<evidence type="ECO:0000256" key="5">
    <source>
        <dbReference type="ARBA" id="ARBA00022917"/>
    </source>
</evidence>
<evidence type="ECO:0000256" key="1">
    <source>
        <dbReference type="ARBA" id="ARBA00004496"/>
    </source>
</evidence>
<evidence type="ECO:0000256" key="3">
    <source>
        <dbReference type="ARBA" id="ARBA00022540"/>
    </source>
</evidence>
<dbReference type="CDD" id="cd12278">
    <property type="entry name" value="RRM_eIF3B"/>
    <property type="match status" value="1"/>
</dbReference>
<evidence type="ECO:0000313" key="10">
    <source>
        <dbReference type="EMBL" id="KAI7843608.1"/>
    </source>
</evidence>
<dbReference type="InterPro" id="IPR035979">
    <property type="entry name" value="RBD_domain_sf"/>
</dbReference>
<comment type="subcellular location">
    <subcellularLocation>
        <location evidence="1 6 7">Cytoplasm</location>
    </subcellularLocation>
</comment>
<dbReference type="Proteomes" id="UP001205105">
    <property type="component" value="Unassembled WGS sequence"/>
</dbReference>
<dbReference type="PANTHER" id="PTHR14068:SF0">
    <property type="entry name" value="EUKARYOTIC TRANSLATION INITIATION FACTOR 3 SUBUNIT B"/>
    <property type="match status" value="1"/>
</dbReference>
<comment type="function">
    <text evidence="6">RNA-binding component of the eukaryotic translation initiation factor 3 (eIF-3) complex, which is involved in protein synthesis of a specialized repertoire of mRNAs and, together with other initiation factors, stimulates binding of mRNA and methionyl-tRNAi to the 40S ribosome. The eIF-3 complex specifically targets and initiates translation of a subset of mRNAs involved in cell proliferation.</text>
</comment>
<keyword evidence="11" id="KW-1185">Reference proteome</keyword>
<dbReference type="EMBL" id="JADXDR010000037">
    <property type="protein sequence ID" value="KAI7843608.1"/>
    <property type="molecule type" value="Genomic_DNA"/>
</dbReference>
<dbReference type="GO" id="GO:0033290">
    <property type="term" value="C:eukaryotic 48S preinitiation complex"/>
    <property type="evidence" value="ECO:0007669"/>
    <property type="project" value="UniProtKB-UniRule"/>
</dbReference>
<dbReference type="Gene3D" id="3.30.70.330">
    <property type="match status" value="1"/>
</dbReference>
<dbReference type="PROSITE" id="PS50102">
    <property type="entry name" value="RRM"/>
    <property type="match status" value="1"/>
</dbReference>
<dbReference type="FunFam" id="3.30.70.330:FF:000235">
    <property type="entry name" value="Eukaryotic translation initiation factor 3 subunit B"/>
    <property type="match status" value="1"/>
</dbReference>
<dbReference type="PANTHER" id="PTHR14068">
    <property type="entry name" value="EUKARYOTIC TRANSLATION INITIATION FACTOR 3 EIF3 -RELATED"/>
    <property type="match status" value="1"/>
</dbReference>
<dbReference type="InterPro" id="IPR012677">
    <property type="entry name" value="Nucleotide-bd_a/b_plait_sf"/>
</dbReference>
<dbReference type="GO" id="GO:0016282">
    <property type="term" value="C:eukaryotic 43S preinitiation complex"/>
    <property type="evidence" value="ECO:0007669"/>
    <property type="project" value="UniProtKB-UniRule"/>
</dbReference>
<evidence type="ECO:0000256" key="6">
    <source>
        <dbReference type="HAMAP-Rule" id="MF_03001"/>
    </source>
</evidence>
<dbReference type="InterPro" id="IPR034363">
    <property type="entry name" value="eIF3B_RRM"/>
</dbReference>
<comment type="function">
    <text evidence="7">Component of the eukaryotic translation initiation factor 3 (eIF-3) complex, which is involved in protein synthesis and, together with other initiation factors, stimulates binding of mRNA and methionyl-tRNAi to the 40S ribosome.</text>
</comment>
<dbReference type="Pfam" id="PF08662">
    <property type="entry name" value="eIF2A"/>
    <property type="match status" value="1"/>
</dbReference>
<dbReference type="Pfam" id="PF00076">
    <property type="entry name" value="RRM_1"/>
    <property type="match status" value="1"/>
</dbReference>
<dbReference type="GO" id="GO:0003723">
    <property type="term" value="F:RNA binding"/>
    <property type="evidence" value="ECO:0007669"/>
    <property type="project" value="UniProtKB-UniRule"/>
</dbReference>
<dbReference type="InterPro" id="IPR013979">
    <property type="entry name" value="TIF_beta_prop-like"/>
</dbReference>
<dbReference type="SUPFAM" id="SSF54928">
    <property type="entry name" value="RNA-binding domain, RBD"/>
    <property type="match status" value="1"/>
</dbReference>
<dbReference type="GO" id="GO:0001732">
    <property type="term" value="P:formation of cytoplasmic translation initiation complex"/>
    <property type="evidence" value="ECO:0007669"/>
    <property type="project" value="UniProtKB-UniRule"/>
</dbReference>
<dbReference type="GO" id="GO:0003743">
    <property type="term" value="F:translation initiation factor activity"/>
    <property type="evidence" value="ECO:0007669"/>
    <property type="project" value="UniProtKB-UniRule"/>
</dbReference>
<dbReference type="InterPro" id="IPR000504">
    <property type="entry name" value="RRM_dom"/>
</dbReference>
<evidence type="ECO:0000256" key="2">
    <source>
        <dbReference type="ARBA" id="ARBA00022490"/>
    </source>
</evidence>
<comment type="similarity">
    <text evidence="6 7">Belongs to the eIF-3 subunit B family.</text>
</comment>
<sequence>MGGPTAMLRPEEEKMFEGQPRGFPFGDFDLEDVMLPEGEDMGIPSDTDEDNQEEEISSESGFGNVLVVDNLPQVGPEKYEKLTAILTKILSGSGRIREGGLFHPVDEASKMSKGYAFVEYENVEQARAAQAALNGYQLDKAHKFAACLYDEFERLAKVPDAYEEPGERVFTPGENLLDWLTDKRGRDQFVLRYGDESEVCWNDAAKQQEESVYKRSFWTEAFVEWSPRGSMLATVHRQGVALWGGKSFERLQRVGHPNVQSLLFSPCEKYMLTFSEFPAGPQGRPHFLAIVWEIRTGKRLRTFDGPHEEYAVGAMARPDRGMRWPAFRWSGGGDAPVLLAHMKANAISVYQAPEMTMLDKRSIKMENVQDWEWSPAAPDATLAAYQAEQGNLPARVVIMKLPSREELRQKNLFSVAGITMTWHPQGDYLAVQVDKWTKTKKSTTTNFELFSLREKDCPIDMLELANKSEKIQQFAWEPRGSRFALLHGDGSRPTVSIYNMKDNKSILSIYNMKDNKSSARGVTLLHTMTNKQCTSLHCLNRLHMPTLQGGHNGVVEFWDCEEMTLLSAGEHFMAQEVAWDPTGRYVATIVNAAAAMENGFQIWSFSGQPLYKTAHDRFFQLNWRPRPPSLLSEEKQKEIVKSLRKYSKRYEEEDEALLAQADTEFLAEREKQLSEWRNWLAAKKAAVEEREAFAREQLGNRVSAHEEFVIQQVEVSVVLDVKEEPAQKL</sequence>
<evidence type="ECO:0000256" key="7">
    <source>
        <dbReference type="PIRNR" id="PIRNR036424"/>
    </source>
</evidence>
<feature type="domain" description="RRM" evidence="9">
    <location>
        <begin position="64"/>
        <end position="163"/>
    </location>
</feature>
<dbReference type="Gene3D" id="2.130.10.10">
    <property type="entry name" value="YVTN repeat-like/Quinoprotein amine dehydrogenase"/>
    <property type="match status" value="2"/>
</dbReference>
<dbReference type="InterPro" id="IPR011400">
    <property type="entry name" value="EIF3B"/>
</dbReference>
<dbReference type="PIRSF" id="PIRSF036424">
    <property type="entry name" value="eIF3b"/>
    <property type="match status" value="1"/>
</dbReference>
<dbReference type="AlphaFoldDB" id="A0AAD5DW26"/>
<dbReference type="HAMAP" id="MF_03001">
    <property type="entry name" value="eIF3b"/>
    <property type="match status" value="1"/>
</dbReference>
<organism evidence="10 11">
    <name type="scientific">Chlorella ohadii</name>
    <dbReference type="NCBI Taxonomy" id="2649997"/>
    <lineage>
        <taxon>Eukaryota</taxon>
        <taxon>Viridiplantae</taxon>
        <taxon>Chlorophyta</taxon>
        <taxon>core chlorophytes</taxon>
        <taxon>Trebouxiophyceae</taxon>
        <taxon>Chlorellales</taxon>
        <taxon>Chlorellaceae</taxon>
        <taxon>Chlorella clade</taxon>
        <taxon>Chlorella</taxon>
    </lineage>
</organism>
<dbReference type="SUPFAM" id="SSF82171">
    <property type="entry name" value="DPP6 N-terminal domain-like"/>
    <property type="match status" value="1"/>
</dbReference>
<keyword evidence="3 6" id="KW-0396">Initiation factor</keyword>
<reference evidence="10" key="1">
    <citation type="submission" date="2020-11" db="EMBL/GenBank/DDBJ databases">
        <title>Chlorella ohadii genome sequencing and assembly.</title>
        <authorList>
            <person name="Murik O."/>
            <person name="Treves H."/>
            <person name="Kedem I."/>
            <person name="Shotland Y."/>
            <person name="Kaplan A."/>
        </authorList>
    </citation>
    <scope>NUCLEOTIDE SEQUENCE</scope>
    <source>
        <strain evidence="10">1</strain>
    </source>
</reference>
<gene>
    <name evidence="10" type="ORF">COHA_002849</name>
</gene>
<comment type="subunit">
    <text evidence="6 7">Component of the eukaryotic translation initiation factor 3 (eIF-3) complex.</text>
</comment>
<feature type="region of interest" description="Disordered" evidence="8">
    <location>
        <begin position="1"/>
        <end position="59"/>
    </location>
</feature>
<evidence type="ECO:0000256" key="8">
    <source>
        <dbReference type="SAM" id="MobiDB-lite"/>
    </source>
</evidence>
<keyword evidence="2 6" id="KW-0963">Cytoplasm</keyword>
<evidence type="ECO:0000313" key="11">
    <source>
        <dbReference type="Proteomes" id="UP001205105"/>
    </source>
</evidence>
<dbReference type="GO" id="GO:0005852">
    <property type="term" value="C:eukaryotic translation initiation factor 3 complex"/>
    <property type="evidence" value="ECO:0007669"/>
    <property type="project" value="UniProtKB-UniRule"/>
</dbReference>
<dbReference type="InterPro" id="IPR015943">
    <property type="entry name" value="WD40/YVTN_repeat-like_dom_sf"/>
</dbReference>
<name>A0AAD5DW26_9CHLO</name>
<proteinExistence type="inferred from homology"/>
<protein>
    <recommendedName>
        <fullName evidence="6 7">Eukaryotic translation initiation factor 3 subunit B</fullName>
        <shortName evidence="6 7">eIF3b</shortName>
    </recommendedName>
    <alternativeName>
        <fullName evidence="6">eIF-3-eta</fullName>
    </alternativeName>
    <alternativeName>
        <fullName evidence="6">eIF3 p110</fullName>
    </alternativeName>
</protein>
<feature type="compositionally biased region" description="Acidic residues" evidence="8">
    <location>
        <begin position="28"/>
        <end position="57"/>
    </location>
</feature>
<evidence type="ECO:0000259" key="9">
    <source>
        <dbReference type="PROSITE" id="PS50102"/>
    </source>
</evidence>
<keyword evidence="5 6" id="KW-0648">Protein biosynthesis</keyword>
<dbReference type="SMART" id="SM00360">
    <property type="entry name" value="RRM"/>
    <property type="match status" value="1"/>
</dbReference>
<comment type="caution">
    <text evidence="10">The sequence shown here is derived from an EMBL/GenBank/DDBJ whole genome shotgun (WGS) entry which is preliminary data.</text>
</comment>
<keyword evidence="4 6" id="KW-0694">RNA-binding</keyword>
<dbReference type="GO" id="GO:0031369">
    <property type="term" value="F:translation initiation factor binding"/>
    <property type="evidence" value="ECO:0007669"/>
    <property type="project" value="InterPro"/>
</dbReference>
<evidence type="ECO:0000256" key="4">
    <source>
        <dbReference type="ARBA" id="ARBA00022884"/>
    </source>
</evidence>
<accession>A0AAD5DW26</accession>